<dbReference type="KEGG" id="tpr:Tpau_2874"/>
<dbReference type="Gene3D" id="1.20.90.10">
    <property type="entry name" value="Phospholipase A2 domain"/>
    <property type="match status" value="1"/>
</dbReference>
<protein>
    <recommendedName>
        <fullName evidence="4">Phospholipase A2</fullName>
    </recommendedName>
</protein>
<dbReference type="SUPFAM" id="SSF48619">
    <property type="entry name" value="Phospholipase A2, PLA2"/>
    <property type="match status" value="1"/>
</dbReference>
<dbReference type="GO" id="GO:0006644">
    <property type="term" value="P:phospholipid metabolic process"/>
    <property type="evidence" value="ECO:0007669"/>
    <property type="project" value="InterPro"/>
</dbReference>
<evidence type="ECO:0008006" key="4">
    <source>
        <dbReference type="Google" id="ProtNLM"/>
    </source>
</evidence>
<dbReference type="GO" id="GO:0004623">
    <property type="term" value="F:phospholipase A2 activity"/>
    <property type="evidence" value="ECO:0007669"/>
    <property type="project" value="InterPro"/>
</dbReference>
<dbReference type="eggNOG" id="ENOG503330I">
    <property type="taxonomic scope" value="Bacteria"/>
</dbReference>
<name>D5UTI7_TSUPD</name>
<keyword evidence="3" id="KW-1185">Reference proteome</keyword>
<accession>D5UTI7</accession>
<dbReference type="AlphaFoldDB" id="D5UTI7"/>
<dbReference type="InterPro" id="IPR036444">
    <property type="entry name" value="PLipase_A2_dom_sf"/>
</dbReference>
<dbReference type="HOGENOM" id="CLU_085692_1_0_11"/>
<dbReference type="RefSeq" id="WP_013127486.1">
    <property type="nucleotide sequence ID" value="NC_014158.1"/>
</dbReference>
<dbReference type="GO" id="GO:0050482">
    <property type="term" value="P:arachidonate secretion"/>
    <property type="evidence" value="ECO:0007669"/>
    <property type="project" value="InterPro"/>
</dbReference>
<dbReference type="STRING" id="521096.Tpau_2874"/>
<feature type="signal peptide" evidence="1">
    <location>
        <begin position="1"/>
        <end position="24"/>
    </location>
</feature>
<evidence type="ECO:0000313" key="2">
    <source>
        <dbReference type="EMBL" id="ADG79472.1"/>
    </source>
</evidence>
<reference evidence="2 3" key="2">
    <citation type="journal article" date="2011" name="Stand. Genomic Sci.">
        <title>Complete genome sequence of Tsukamurella paurometabola type strain (no. 33).</title>
        <authorList>
            <person name="Munk A.C."/>
            <person name="Lapidus A."/>
            <person name="Lucas S."/>
            <person name="Nolan M."/>
            <person name="Tice H."/>
            <person name="Cheng J.F."/>
            <person name="Del Rio T.G."/>
            <person name="Goodwin L."/>
            <person name="Pitluck S."/>
            <person name="Liolios K."/>
            <person name="Huntemann M."/>
            <person name="Ivanova N."/>
            <person name="Mavromatis K."/>
            <person name="Mikhailova N."/>
            <person name="Pati A."/>
            <person name="Chen A."/>
            <person name="Palaniappan K."/>
            <person name="Tapia R."/>
            <person name="Han C."/>
            <person name="Land M."/>
            <person name="Hauser L."/>
            <person name="Chang Y.J."/>
            <person name="Jeffries C.D."/>
            <person name="Brettin T."/>
            <person name="Yasawong M."/>
            <person name="Brambilla E.M."/>
            <person name="Rohde M."/>
            <person name="Sikorski J."/>
            <person name="Goker M."/>
            <person name="Detter J.C."/>
            <person name="Woyke T."/>
            <person name="Bristow J."/>
            <person name="Eisen J.A."/>
            <person name="Markowitz V."/>
            <person name="Hugenholtz P."/>
            <person name="Kyrpides N.C."/>
            <person name="Klenk H.P."/>
        </authorList>
    </citation>
    <scope>NUCLEOTIDE SEQUENCE [LARGE SCALE GENOMIC DNA]</scope>
    <source>
        <strain evidence="3">ATCC 8368 / DSM 20162 / CCUG 35730 / CIP 100753 / JCM 10117 / KCTC 9821 / NBRC 16120 / NCIMB 702349 / NCTC 13040</strain>
    </source>
</reference>
<keyword evidence="1" id="KW-0732">Signal</keyword>
<feature type="chain" id="PRO_5003078059" description="Phospholipase A2" evidence="1">
    <location>
        <begin position="25"/>
        <end position="196"/>
    </location>
</feature>
<evidence type="ECO:0000256" key="1">
    <source>
        <dbReference type="SAM" id="SignalP"/>
    </source>
</evidence>
<proteinExistence type="predicted"/>
<dbReference type="EMBL" id="CP001966">
    <property type="protein sequence ID" value="ADG79472.1"/>
    <property type="molecule type" value="Genomic_DNA"/>
</dbReference>
<organism evidence="2 3">
    <name type="scientific">Tsukamurella paurometabola (strain ATCC 8368 / DSM 20162 / CCUG 35730 / CIP 100753 / JCM 10117 / KCTC 9821 / NBRC 16120 / NCIMB 702349 / NCTC 13040)</name>
    <name type="common">Corynebacterium paurometabolum</name>
    <dbReference type="NCBI Taxonomy" id="521096"/>
    <lineage>
        <taxon>Bacteria</taxon>
        <taxon>Bacillati</taxon>
        <taxon>Actinomycetota</taxon>
        <taxon>Actinomycetes</taxon>
        <taxon>Mycobacteriales</taxon>
        <taxon>Tsukamurellaceae</taxon>
        <taxon>Tsukamurella</taxon>
    </lineage>
</organism>
<evidence type="ECO:0000313" key="3">
    <source>
        <dbReference type="Proteomes" id="UP000001213"/>
    </source>
</evidence>
<sequence>MNRRTLVAAAAIVLPVAVAIPATAAPAPSATVSSARAAAPAEDRAAAAAVRAVTDPDLSAAAQVGAVPADLGYRATAGDGYAVNPSGDCSSMVRLPDYFAGPCQAHDLGYDLLRYADSAGRPLGSWARQRIDDALADRLRATCTHRPTSEQRECRQVAVMAVLAVRANTWRQHDGPPRAESAGELAVSWLTAGGRL</sequence>
<reference evidence="3" key="1">
    <citation type="submission" date="2010-03" db="EMBL/GenBank/DDBJ databases">
        <title>The complete chromosome of Tsukamurella paurometabola DSM 20162.</title>
        <authorList>
            <consortium name="US DOE Joint Genome Institute (JGI-PGF)"/>
            <person name="Lucas S."/>
            <person name="Copeland A."/>
            <person name="Lapidus A."/>
            <person name="Glavina del Rio T."/>
            <person name="Dalin E."/>
            <person name="Tice H."/>
            <person name="Bruce D."/>
            <person name="Goodwin L."/>
            <person name="Pitluck S."/>
            <person name="Kyrpides N."/>
            <person name="Mavromatis K."/>
            <person name="Ivanova N."/>
            <person name="Mikhailova N."/>
            <person name="Munk A.C."/>
            <person name="Brettin T."/>
            <person name="Detter J.C."/>
            <person name="Tapia R."/>
            <person name="Han C."/>
            <person name="Larimer F."/>
            <person name="Land M."/>
            <person name="Hauser L."/>
            <person name="Markowitz V."/>
            <person name="Cheng J.-F."/>
            <person name="Hugenholtz P."/>
            <person name="Woyke T."/>
            <person name="Wu D."/>
            <person name="Jando M."/>
            <person name="Brambilla E."/>
            <person name="Klenk H.-P."/>
            <person name="Eisen J.A."/>
        </authorList>
    </citation>
    <scope>NUCLEOTIDE SEQUENCE [LARGE SCALE GENOMIC DNA]</scope>
    <source>
        <strain evidence="3">ATCC 8368 / DSM 20162 / CCUG 35730 / CIP 100753 / JCM 10117 / KCTC 9821 / NBRC 16120 / NCIMB 702349 / NCTC 13040</strain>
    </source>
</reference>
<gene>
    <name evidence="2" type="ordered locus">Tpau_2874</name>
</gene>
<dbReference type="Proteomes" id="UP000001213">
    <property type="component" value="Chromosome"/>
</dbReference>